<dbReference type="Proteomes" id="UP001497623">
    <property type="component" value="Unassembled WGS sequence"/>
</dbReference>
<protein>
    <submittedName>
        <fullName evidence="8">Uncharacterized protein</fullName>
    </submittedName>
</protein>
<accession>A0AAV2SXU9</accession>
<dbReference type="InterPro" id="IPR007276">
    <property type="entry name" value="Nop14"/>
</dbReference>
<evidence type="ECO:0000256" key="2">
    <source>
        <dbReference type="ARBA" id="ARBA00007466"/>
    </source>
</evidence>
<evidence type="ECO:0000256" key="1">
    <source>
        <dbReference type="ARBA" id="ARBA00004604"/>
    </source>
</evidence>
<name>A0AAV2SXU9_MEGNR</name>
<evidence type="ECO:0000256" key="5">
    <source>
        <dbReference type="ARBA" id="ARBA00023242"/>
    </source>
</evidence>
<feature type="non-terminal residue" evidence="8">
    <location>
        <position position="188"/>
    </location>
</feature>
<evidence type="ECO:0000256" key="3">
    <source>
        <dbReference type="ARBA" id="ARBA00022517"/>
    </source>
</evidence>
<proteinExistence type="inferred from homology"/>
<keyword evidence="9" id="KW-1185">Reference proteome</keyword>
<gene>
    <name evidence="8" type="ORF">MNOR_LOCUS41651</name>
</gene>
<comment type="similarity">
    <text evidence="2">Belongs to the NOP14 family.</text>
</comment>
<sequence length="188" mass="20957">KDDGEESNDEDGKVVDNEKDDGMDDEDDDEEDSDDDSDKYSDILDSEDDTEETKESNKSEVKENKVDKKKKKKEMMEAAKKEIPYTFEVPQEYEAFWALLEGRSPSEVGIILERMVSCNLPSLGGKNKEKCDNLFAYLLQTIYAISGFDGDSPIEGVSGLLYINSLIPALYKLTQVSPNNAASALTTV</sequence>
<keyword evidence="5" id="KW-0539">Nucleus</keyword>
<feature type="compositionally biased region" description="Basic and acidic residues" evidence="7">
    <location>
        <begin position="53"/>
        <end position="66"/>
    </location>
</feature>
<comment type="caution">
    <text evidence="8">The sequence shown here is derived from an EMBL/GenBank/DDBJ whole genome shotgun (WGS) entry which is preliminary data.</text>
</comment>
<organism evidence="8 9">
    <name type="scientific">Meganyctiphanes norvegica</name>
    <name type="common">Northern krill</name>
    <name type="synonym">Thysanopoda norvegica</name>
    <dbReference type="NCBI Taxonomy" id="48144"/>
    <lineage>
        <taxon>Eukaryota</taxon>
        <taxon>Metazoa</taxon>
        <taxon>Ecdysozoa</taxon>
        <taxon>Arthropoda</taxon>
        <taxon>Crustacea</taxon>
        <taxon>Multicrustacea</taxon>
        <taxon>Malacostraca</taxon>
        <taxon>Eumalacostraca</taxon>
        <taxon>Eucarida</taxon>
        <taxon>Euphausiacea</taxon>
        <taxon>Euphausiidae</taxon>
        <taxon>Meganyctiphanes</taxon>
    </lineage>
</organism>
<dbReference type="PANTHER" id="PTHR23183">
    <property type="entry name" value="NOP14"/>
    <property type="match status" value="1"/>
</dbReference>
<dbReference type="AlphaFoldDB" id="A0AAV2SXU9"/>
<feature type="non-terminal residue" evidence="8">
    <location>
        <position position="1"/>
    </location>
</feature>
<feature type="region of interest" description="Disordered" evidence="7">
    <location>
        <begin position="1"/>
        <end position="71"/>
    </location>
</feature>
<evidence type="ECO:0000313" key="9">
    <source>
        <dbReference type="Proteomes" id="UP001497623"/>
    </source>
</evidence>
<evidence type="ECO:0000256" key="6">
    <source>
        <dbReference type="ARBA" id="ARBA00024695"/>
    </source>
</evidence>
<dbReference type="PANTHER" id="PTHR23183:SF0">
    <property type="entry name" value="NUCLEOLAR PROTEIN 14"/>
    <property type="match status" value="1"/>
</dbReference>
<comment type="function">
    <text evidence="6">Involved in nucleolar processing of pre-18S ribosomal RNA. Has a role in the nuclear export of 40S pre-ribosomal subunit to the cytoplasm.</text>
</comment>
<evidence type="ECO:0000256" key="4">
    <source>
        <dbReference type="ARBA" id="ARBA00022552"/>
    </source>
</evidence>
<dbReference type="GO" id="GO:0032040">
    <property type="term" value="C:small-subunit processome"/>
    <property type="evidence" value="ECO:0007669"/>
    <property type="project" value="InterPro"/>
</dbReference>
<dbReference type="EMBL" id="CAXKWB010163125">
    <property type="protein sequence ID" value="CAL4250115.1"/>
    <property type="molecule type" value="Genomic_DNA"/>
</dbReference>
<dbReference type="GO" id="GO:0030490">
    <property type="term" value="P:maturation of SSU-rRNA"/>
    <property type="evidence" value="ECO:0007669"/>
    <property type="project" value="TreeGrafter"/>
</dbReference>
<dbReference type="GO" id="GO:0030692">
    <property type="term" value="C:Noc4p-Nop14p complex"/>
    <property type="evidence" value="ECO:0007669"/>
    <property type="project" value="TreeGrafter"/>
</dbReference>
<feature type="compositionally biased region" description="Acidic residues" evidence="7">
    <location>
        <begin position="18"/>
        <end position="37"/>
    </location>
</feature>
<comment type="subcellular location">
    <subcellularLocation>
        <location evidence="1">Nucleus</location>
        <location evidence="1">Nucleolus</location>
    </subcellularLocation>
</comment>
<keyword evidence="3" id="KW-0690">Ribosome biogenesis</keyword>
<reference evidence="8 9" key="1">
    <citation type="submission" date="2024-05" db="EMBL/GenBank/DDBJ databases">
        <authorList>
            <person name="Wallberg A."/>
        </authorList>
    </citation>
    <scope>NUCLEOTIDE SEQUENCE [LARGE SCALE GENOMIC DNA]</scope>
</reference>
<evidence type="ECO:0000256" key="7">
    <source>
        <dbReference type="SAM" id="MobiDB-lite"/>
    </source>
</evidence>
<evidence type="ECO:0000313" key="8">
    <source>
        <dbReference type="EMBL" id="CAL4250115.1"/>
    </source>
</evidence>
<dbReference type="Pfam" id="PF04147">
    <property type="entry name" value="Nop14"/>
    <property type="match status" value="1"/>
</dbReference>
<keyword evidence="4" id="KW-0698">rRNA processing</keyword>